<feature type="compositionally biased region" description="Polar residues" evidence="1">
    <location>
        <begin position="87"/>
        <end position="96"/>
    </location>
</feature>
<evidence type="ECO:0000313" key="2">
    <source>
        <dbReference type="EMBL" id="MPC75088.1"/>
    </source>
</evidence>
<protein>
    <submittedName>
        <fullName evidence="2">Uncharacterized protein</fullName>
    </submittedName>
</protein>
<gene>
    <name evidence="2" type="ORF">E2C01_069473</name>
</gene>
<reference evidence="2 3" key="1">
    <citation type="submission" date="2019-05" db="EMBL/GenBank/DDBJ databases">
        <title>Another draft genome of Portunus trituberculatus and its Hox gene families provides insights of decapod evolution.</title>
        <authorList>
            <person name="Jeong J.-H."/>
            <person name="Song I."/>
            <person name="Kim S."/>
            <person name="Choi T."/>
            <person name="Kim D."/>
            <person name="Ryu S."/>
            <person name="Kim W."/>
        </authorList>
    </citation>
    <scope>NUCLEOTIDE SEQUENCE [LARGE SCALE GENOMIC DNA]</scope>
    <source>
        <tissue evidence="2">Muscle</tissue>
    </source>
</reference>
<feature type="region of interest" description="Disordered" evidence="1">
    <location>
        <begin position="1"/>
        <end position="20"/>
    </location>
</feature>
<dbReference type="EMBL" id="VSRR010040340">
    <property type="protein sequence ID" value="MPC75088.1"/>
    <property type="molecule type" value="Genomic_DNA"/>
</dbReference>
<sequence length="96" mass="10481">MLFMGVNSPAADPSGPPCCHAQDRPRRQLCRFPGQRTVHILVSRRRRCAGPPPLEPRVAVSRGYGKPLSWVQHPSPAPSSPMHASHTSRSLTLPSP</sequence>
<evidence type="ECO:0000256" key="1">
    <source>
        <dbReference type="SAM" id="MobiDB-lite"/>
    </source>
</evidence>
<comment type="caution">
    <text evidence="2">The sequence shown here is derived from an EMBL/GenBank/DDBJ whole genome shotgun (WGS) entry which is preliminary data.</text>
</comment>
<name>A0A5B7I2B1_PORTR</name>
<dbReference type="Proteomes" id="UP000324222">
    <property type="component" value="Unassembled WGS sequence"/>
</dbReference>
<dbReference type="AlphaFoldDB" id="A0A5B7I2B1"/>
<feature type="region of interest" description="Disordered" evidence="1">
    <location>
        <begin position="66"/>
        <end position="96"/>
    </location>
</feature>
<keyword evidence="3" id="KW-1185">Reference proteome</keyword>
<accession>A0A5B7I2B1</accession>
<proteinExistence type="predicted"/>
<organism evidence="2 3">
    <name type="scientific">Portunus trituberculatus</name>
    <name type="common">Swimming crab</name>
    <name type="synonym">Neptunus trituberculatus</name>
    <dbReference type="NCBI Taxonomy" id="210409"/>
    <lineage>
        <taxon>Eukaryota</taxon>
        <taxon>Metazoa</taxon>
        <taxon>Ecdysozoa</taxon>
        <taxon>Arthropoda</taxon>
        <taxon>Crustacea</taxon>
        <taxon>Multicrustacea</taxon>
        <taxon>Malacostraca</taxon>
        <taxon>Eumalacostraca</taxon>
        <taxon>Eucarida</taxon>
        <taxon>Decapoda</taxon>
        <taxon>Pleocyemata</taxon>
        <taxon>Brachyura</taxon>
        <taxon>Eubrachyura</taxon>
        <taxon>Portunoidea</taxon>
        <taxon>Portunidae</taxon>
        <taxon>Portuninae</taxon>
        <taxon>Portunus</taxon>
    </lineage>
</organism>
<evidence type="ECO:0000313" key="3">
    <source>
        <dbReference type="Proteomes" id="UP000324222"/>
    </source>
</evidence>